<accession>A0AA36MY13</accession>
<evidence type="ECO:0000313" key="3">
    <source>
        <dbReference type="Proteomes" id="UP001178507"/>
    </source>
</evidence>
<feature type="domain" description="Carbohydrate kinase PfkB" evidence="1">
    <location>
        <begin position="24"/>
        <end position="326"/>
    </location>
</feature>
<dbReference type="InterPro" id="IPR052562">
    <property type="entry name" value="Ketohexokinase-related"/>
</dbReference>
<dbReference type="AlphaFoldDB" id="A0AA36MY13"/>
<dbReference type="Proteomes" id="UP001178507">
    <property type="component" value="Unassembled WGS sequence"/>
</dbReference>
<proteinExistence type="predicted"/>
<dbReference type="SUPFAM" id="SSF53613">
    <property type="entry name" value="Ribokinase-like"/>
    <property type="match status" value="1"/>
</dbReference>
<gene>
    <name evidence="2" type="ORF">EVOR1521_LOCUS11551</name>
</gene>
<name>A0AA36MY13_9DINO</name>
<keyword evidence="3" id="KW-1185">Reference proteome</keyword>
<reference evidence="2" key="1">
    <citation type="submission" date="2023-08" db="EMBL/GenBank/DDBJ databases">
        <authorList>
            <person name="Chen Y."/>
            <person name="Shah S."/>
            <person name="Dougan E. K."/>
            <person name="Thang M."/>
            <person name="Chan C."/>
        </authorList>
    </citation>
    <scope>NUCLEOTIDE SEQUENCE</scope>
</reference>
<dbReference type="InterPro" id="IPR011611">
    <property type="entry name" value="PfkB_dom"/>
</dbReference>
<protein>
    <recommendedName>
        <fullName evidence="1">Carbohydrate kinase PfkB domain-containing protein</fullName>
    </recommendedName>
</protein>
<evidence type="ECO:0000313" key="2">
    <source>
        <dbReference type="EMBL" id="CAJ1384749.1"/>
    </source>
</evidence>
<dbReference type="PANTHER" id="PTHR42774:SF3">
    <property type="entry name" value="KETOHEXOKINASE"/>
    <property type="match status" value="1"/>
</dbReference>
<sequence length="339" mass="36200">MKRPRDETVSFFPLATPLTGRFLLYGNICLDCAFKVPSYPKEDSAQRATGYSKKLGGNSANSCTVLAQLLGRGRVSTLSIIPDRGNPDAAFAVSTLEGYGVDTSQLQEIPGAGLPTSFVLLSEDSGARTIISHRSGLKEMDPSHLAQVLRANDFCWCHLECRQLGVADMAQLSRELRPKAVLSVEIEKPSMDLQAVLPMLSRCDVVFFSSDYIKAHAPTAGEADGDDWQKHSALRCLQTWAAACNAQAALWICAWGSLGAFAYDTAAKQSFFQAAEKARAVETVAAGDTFIAAAIYALASGASASEALRCACAVAGQKVAQEGLQDLALAVPKDMPWKA</sequence>
<dbReference type="InterPro" id="IPR029056">
    <property type="entry name" value="Ribokinase-like"/>
</dbReference>
<dbReference type="EMBL" id="CAUJNA010001147">
    <property type="protein sequence ID" value="CAJ1384749.1"/>
    <property type="molecule type" value="Genomic_DNA"/>
</dbReference>
<dbReference type="Gene3D" id="3.40.1190.20">
    <property type="match status" value="1"/>
</dbReference>
<evidence type="ECO:0000259" key="1">
    <source>
        <dbReference type="Pfam" id="PF00294"/>
    </source>
</evidence>
<dbReference type="Pfam" id="PF00294">
    <property type="entry name" value="PfkB"/>
    <property type="match status" value="1"/>
</dbReference>
<comment type="caution">
    <text evidence="2">The sequence shown here is derived from an EMBL/GenBank/DDBJ whole genome shotgun (WGS) entry which is preliminary data.</text>
</comment>
<dbReference type="PANTHER" id="PTHR42774">
    <property type="entry name" value="PHOSPHOTRANSFERASE SYSTEM TRANSPORT PROTEIN"/>
    <property type="match status" value="1"/>
</dbReference>
<organism evidence="2 3">
    <name type="scientific">Effrenium voratum</name>
    <dbReference type="NCBI Taxonomy" id="2562239"/>
    <lineage>
        <taxon>Eukaryota</taxon>
        <taxon>Sar</taxon>
        <taxon>Alveolata</taxon>
        <taxon>Dinophyceae</taxon>
        <taxon>Suessiales</taxon>
        <taxon>Symbiodiniaceae</taxon>
        <taxon>Effrenium</taxon>
    </lineage>
</organism>